<dbReference type="EMBL" id="AP027272">
    <property type="protein sequence ID" value="BDX08006.1"/>
    <property type="molecule type" value="Genomic_DNA"/>
</dbReference>
<sequence>MYRAAWIFLFLLELVLGVFIVILFVQSKDALPQGVIFVSVLGFLLLTVDWIRSKET</sequence>
<reference evidence="2" key="1">
    <citation type="submission" date="2023-01" db="EMBL/GenBank/DDBJ databases">
        <title>Complete genome sequence of Planctobacterium marinum strain Dej080120_11.</title>
        <authorList>
            <person name="Ueki S."/>
            <person name="Maruyama F."/>
        </authorList>
    </citation>
    <scope>NUCLEOTIDE SEQUENCE</scope>
    <source>
        <strain evidence="2">Dej080120_11</strain>
    </source>
</reference>
<dbReference type="KEGG" id="pmaw:MACH26_35270"/>
<gene>
    <name evidence="2" type="ORF">MACH26_35270</name>
</gene>
<proteinExistence type="predicted"/>
<keyword evidence="3" id="KW-1185">Reference proteome</keyword>
<evidence type="ECO:0000313" key="3">
    <source>
        <dbReference type="Proteomes" id="UP001333710"/>
    </source>
</evidence>
<keyword evidence="1" id="KW-0812">Transmembrane</keyword>
<dbReference type="Proteomes" id="UP001333710">
    <property type="component" value="Chromosome"/>
</dbReference>
<feature type="transmembrane region" description="Helical" evidence="1">
    <location>
        <begin position="31"/>
        <end position="51"/>
    </location>
</feature>
<name>A0AA48HNF7_9ALTE</name>
<organism evidence="2 3">
    <name type="scientific">Planctobacterium marinum</name>
    <dbReference type="NCBI Taxonomy" id="1631968"/>
    <lineage>
        <taxon>Bacteria</taxon>
        <taxon>Pseudomonadati</taxon>
        <taxon>Pseudomonadota</taxon>
        <taxon>Gammaproteobacteria</taxon>
        <taxon>Alteromonadales</taxon>
        <taxon>Alteromonadaceae</taxon>
        <taxon>Planctobacterium</taxon>
    </lineage>
</organism>
<feature type="transmembrane region" description="Helical" evidence="1">
    <location>
        <begin position="7"/>
        <end position="25"/>
    </location>
</feature>
<keyword evidence="1" id="KW-1133">Transmembrane helix</keyword>
<protein>
    <submittedName>
        <fullName evidence="2">Uncharacterized protein</fullName>
    </submittedName>
</protein>
<keyword evidence="1" id="KW-0472">Membrane</keyword>
<evidence type="ECO:0000313" key="2">
    <source>
        <dbReference type="EMBL" id="BDX08006.1"/>
    </source>
</evidence>
<dbReference type="AlphaFoldDB" id="A0AA48HNF7"/>
<evidence type="ECO:0000256" key="1">
    <source>
        <dbReference type="SAM" id="Phobius"/>
    </source>
</evidence>
<accession>A0AA48HNF7</accession>